<reference evidence="2" key="1">
    <citation type="submission" date="2020-05" db="EMBL/GenBank/DDBJ databases">
        <title>Frigoriglobus tundricola gen. nov., sp. nov., a psychrotolerant cellulolytic planctomycete of the family Gemmataceae with two divergent copies of 16S rRNA gene.</title>
        <authorList>
            <person name="Kulichevskaya I.S."/>
            <person name="Ivanova A.A."/>
            <person name="Naumoff D.G."/>
            <person name="Beletsky A.V."/>
            <person name="Rijpstra W.I.C."/>
            <person name="Sinninghe Damste J.S."/>
            <person name="Mardanov A.V."/>
            <person name="Ravin N.V."/>
            <person name="Dedysh S.N."/>
        </authorList>
    </citation>
    <scope>NUCLEOTIDE SEQUENCE [LARGE SCALE GENOMIC DNA]</scope>
    <source>
        <strain evidence="2">PL17</strain>
    </source>
</reference>
<dbReference type="AlphaFoldDB" id="A0A6M5YW55"/>
<organism evidence="1 2">
    <name type="scientific">Frigoriglobus tundricola</name>
    <dbReference type="NCBI Taxonomy" id="2774151"/>
    <lineage>
        <taxon>Bacteria</taxon>
        <taxon>Pseudomonadati</taxon>
        <taxon>Planctomycetota</taxon>
        <taxon>Planctomycetia</taxon>
        <taxon>Gemmatales</taxon>
        <taxon>Gemmataceae</taxon>
        <taxon>Frigoriglobus</taxon>
    </lineage>
</organism>
<dbReference type="RefSeq" id="WP_227254407.1">
    <property type="nucleotide sequence ID" value="NZ_CP053452.2"/>
</dbReference>
<protein>
    <submittedName>
        <fullName evidence="1">Uncharacterized protein</fullName>
    </submittedName>
</protein>
<proteinExistence type="predicted"/>
<gene>
    <name evidence="1" type="ORF">FTUN_5017</name>
</gene>
<name>A0A6M5YW55_9BACT</name>
<dbReference type="Proteomes" id="UP000503447">
    <property type="component" value="Chromosome"/>
</dbReference>
<evidence type="ECO:0000313" key="1">
    <source>
        <dbReference type="EMBL" id="QJW97443.1"/>
    </source>
</evidence>
<dbReference type="KEGG" id="ftj:FTUN_5017"/>
<dbReference type="EMBL" id="CP053452">
    <property type="protein sequence ID" value="QJW97443.1"/>
    <property type="molecule type" value="Genomic_DNA"/>
</dbReference>
<evidence type="ECO:0000313" key="2">
    <source>
        <dbReference type="Proteomes" id="UP000503447"/>
    </source>
</evidence>
<sequence length="279" mass="30620">MPQTALLTAAQWAALPDPADKVDRLCPPVSQRKLRLFGCYCCRRCWGSLPSEGREALTVAERFAEGRASDAERLAAFRRLVESSGGYIGPHPVGRPWCTATLTDDLFTCALALVIATDAETLLRAGDGSAISDTFEDMRAIHRIADSCRMTRWLAEDDARQHPVGTRGTVGRVWDRLLRGSATNRKIHQQEVEYQAAHLNDIFGSPFRPVPFAPAWRTDTALALARQMYESREFGAMPILADALQDAGCDGADVLNHCRDASANHVRGCWVVDLVLGAV</sequence>
<accession>A0A6M5YW55</accession>
<keyword evidence="2" id="KW-1185">Reference proteome</keyword>